<feature type="region of interest" description="Disordered" evidence="1">
    <location>
        <begin position="149"/>
        <end position="179"/>
    </location>
</feature>
<feature type="signal peptide" evidence="2">
    <location>
        <begin position="1"/>
        <end position="21"/>
    </location>
</feature>
<feature type="region of interest" description="Disordered" evidence="1">
    <location>
        <begin position="273"/>
        <end position="319"/>
    </location>
</feature>
<dbReference type="SMART" id="SM00516">
    <property type="entry name" value="SEC14"/>
    <property type="match status" value="1"/>
</dbReference>
<dbReference type="EMBL" id="JPKZ01002808">
    <property type="protein sequence ID" value="KHN74910.1"/>
    <property type="molecule type" value="Genomic_DNA"/>
</dbReference>
<evidence type="ECO:0000313" key="4">
    <source>
        <dbReference type="EMBL" id="KHN74910.1"/>
    </source>
</evidence>
<accession>A0A0B2V1K5</accession>
<feature type="compositionally biased region" description="Polar residues" evidence="1">
    <location>
        <begin position="195"/>
        <end position="206"/>
    </location>
</feature>
<keyword evidence="2" id="KW-0732">Signal</keyword>
<feature type="domain" description="CRAL-TRIO" evidence="3">
    <location>
        <begin position="763"/>
        <end position="940"/>
    </location>
</feature>
<dbReference type="AlphaFoldDB" id="A0A0B2V1K5"/>
<gene>
    <name evidence="4" type="primary">F28H7.8</name>
    <name evidence="4" type="ORF">Tcan_09136</name>
</gene>
<dbReference type="PANTHER" id="PTHR47159">
    <property type="entry name" value="PROTEIN CBG07705-RELATED"/>
    <property type="match status" value="1"/>
</dbReference>
<evidence type="ECO:0000313" key="5">
    <source>
        <dbReference type="Proteomes" id="UP000031036"/>
    </source>
</evidence>
<feature type="chain" id="PRO_5002076763" evidence="2">
    <location>
        <begin position="22"/>
        <end position="1102"/>
    </location>
</feature>
<feature type="compositionally biased region" description="Acidic residues" evidence="1">
    <location>
        <begin position="166"/>
        <end position="176"/>
    </location>
</feature>
<dbReference type="InterPro" id="IPR036865">
    <property type="entry name" value="CRAL-TRIO_dom_sf"/>
</dbReference>
<dbReference type="PROSITE" id="PS50191">
    <property type="entry name" value="CRAL_TRIO"/>
    <property type="match status" value="1"/>
</dbReference>
<proteinExistence type="predicted"/>
<evidence type="ECO:0000256" key="2">
    <source>
        <dbReference type="SAM" id="SignalP"/>
    </source>
</evidence>
<dbReference type="Gene3D" id="2.60.120.680">
    <property type="entry name" value="GOLD domain"/>
    <property type="match status" value="1"/>
</dbReference>
<dbReference type="CDD" id="cd00170">
    <property type="entry name" value="SEC14"/>
    <property type="match status" value="1"/>
</dbReference>
<dbReference type="InterPro" id="IPR001251">
    <property type="entry name" value="CRAL-TRIO_dom"/>
</dbReference>
<evidence type="ECO:0000256" key="1">
    <source>
        <dbReference type="SAM" id="MobiDB-lite"/>
    </source>
</evidence>
<name>A0A0B2V1K5_TOXCA</name>
<dbReference type="SUPFAM" id="SSF52087">
    <property type="entry name" value="CRAL/TRIO domain"/>
    <property type="match status" value="1"/>
</dbReference>
<dbReference type="Gene3D" id="3.40.525.10">
    <property type="entry name" value="CRAL-TRIO lipid binding domain"/>
    <property type="match status" value="1"/>
</dbReference>
<dbReference type="PANTHER" id="PTHR47159:SF5">
    <property type="entry name" value="CRAL-TRIO DOMAIN-CONTAINING PROTEIN"/>
    <property type="match status" value="1"/>
</dbReference>
<reference evidence="4 5" key="1">
    <citation type="submission" date="2014-11" db="EMBL/GenBank/DDBJ databases">
        <title>Genetic blueprint of the zoonotic pathogen Toxocara canis.</title>
        <authorList>
            <person name="Zhu X.-Q."/>
            <person name="Korhonen P.K."/>
            <person name="Cai H."/>
            <person name="Young N.D."/>
            <person name="Nejsum P."/>
            <person name="von Samson-Himmelstjerna G."/>
            <person name="Boag P.R."/>
            <person name="Tan P."/>
            <person name="Li Q."/>
            <person name="Min J."/>
            <person name="Yang Y."/>
            <person name="Wang X."/>
            <person name="Fang X."/>
            <person name="Hall R.S."/>
            <person name="Hofmann A."/>
            <person name="Sternberg P.W."/>
            <person name="Jex A.R."/>
            <person name="Gasser R.B."/>
        </authorList>
    </citation>
    <scope>NUCLEOTIDE SEQUENCE [LARGE SCALE GENOMIC DNA]</scope>
    <source>
        <strain evidence="4">PN_DK_2014</strain>
    </source>
</reference>
<feature type="compositionally biased region" description="Basic and acidic residues" evidence="1">
    <location>
        <begin position="155"/>
        <end position="165"/>
    </location>
</feature>
<dbReference type="OrthoDB" id="683240at2759"/>
<sequence>MRSALNYALITLCFLYKCTNMQQITDEDSVTNLSGTMNRLPFSAFGGLLHPYFFYPPSPSKRHEKLSGLPPLPDDYEITPPTTLLPFRLIRLPPITVPPLPSLDSYGINTIPELPPQHESKYAGQFAPDGSFIGNKQILASKAKADSEVSSQEFHSIRTRDVKPDESDETADYEDDSFYRDPEIEKRVAKFLETHPTTNEPSSQRTPKVDEKATTAIQSVRIADAESIAKKATDLRTREEVEKVYRKNEQIRLVNRTNVTDLRTKLIGESDALREVPEQHSNETQLNKGRTARTESEKKTVGQRANRRSKTDRDRNDSSVLAHALRSGNDHRSVPLRIRSLSDRPLQLASKNFKSLPVSPGIHQPKRVHPRLNIGETAPMSRVQLRKLRKLQAILRYQQRPPIAKTYHQQLPIAKTPVVVHANAQPTLQVQQQKPVIPQQRHVYHGGSISGEQRLQLVKPSKQQQPQPIPLVENPSIPPNFVYAPQLQPRWQPDSIIYHEIPLPRDPQDEAYLKEIEDYDLMLEFHRQKQQQQKKAALLSKNARSSRIYDFESNNDFLKAPQRQKYASAGSNDYVPPQLQVSVPAATLPSRIAQDLVPIHYNPYNNNNNGVFYHYSTDPLFLLGNFFHPFAAGVRQTSMDNPIVPHSIPSMMHSIPAPFLSENGGELRLNNNKYKETLADMQSTMVRLKTLKSSIGVEERAKIAELRALVKDDLSDYYDTDFNLLRWLQGIDGPIENVAYRLRKHLQMRNSVWKLDELHMKPRDLPIHKYVPDGFTGLSKVLKNTVIQVEQSGRIDYDGFLRTYSILDLARLVSIPDFERMLANVMKVESETGEQGSAMFIMDLSELKYSMCHYSFATGHLRNVAEFIDQHYVQLVKYIVAVNVPFFAYAIWKAMRPLLPTNIQQRVRILSPSNWRKEILEYADPSALPSLWNRKGENLFTAFIDRPLRLPREGYFKMKIPNGAEKVFLPAGETTFICRKAKQGQIMNFWVLSDGTFASGIYFTEDEEELDLEKMDPVYPCFAWVSGPFHVPLMQSFVAEKTGALTYLSDYDSKGQRHNMPVQVVCDWINRLYRTEATPIVFIRSLGLFAVNKLTPLKEGWN</sequence>
<protein>
    <submittedName>
        <fullName evidence="4">CRAL-TRIO domain-containing protein F28H7.8</fullName>
    </submittedName>
</protein>
<organism evidence="4 5">
    <name type="scientific">Toxocara canis</name>
    <name type="common">Canine roundworm</name>
    <dbReference type="NCBI Taxonomy" id="6265"/>
    <lineage>
        <taxon>Eukaryota</taxon>
        <taxon>Metazoa</taxon>
        <taxon>Ecdysozoa</taxon>
        <taxon>Nematoda</taxon>
        <taxon>Chromadorea</taxon>
        <taxon>Rhabditida</taxon>
        <taxon>Spirurina</taxon>
        <taxon>Ascaridomorpha</taxon>
        <taxon>Ascaridoidea</taxon>
        <taxon>Toxocaridae</taxon>
        <taxon>Toxocara</taxon>
    </lineage>
</organism>
<dbReference type="InterPro" id="IPR053302">
    <property type="entry name" value="CRAL-TRIO_domain"/>
</dbReference>
<dbReference type="Proteomes" id="UP000031036">
    <property type="component" value="Unassembled WGS sequence"/>
</dbReference>
<dbReference type="STRING" id="6265.A0A0B2V1K5"/>
<keyword evidence="5" id="KW-1185">Reference proteome</keyword>
<comment type="caution">
    <text evidence="4">The sequence shown here is derived from an EMBL/GenBank/DDBJ whole genome shotgun (WGS) entry which is preliminary data.</text>
</comment>
<feature type="region of interest" description="Disordered" evidence="1">
    <location>
        <begin position="192"/>
        <end position="212"/>
    </location>
</feature>
<dbReference type="Pfam" id="PF00650">
    <property type="entry name" value="CRAL_TRIO"/>
    <property type="match status" value="1"/>
</dbReference>
<evidence type="ECO:0000259" key="3">
    <source>
        <dbReference type="PROSITE" id="PS50191"/>
    </source>
</evidence>